<dbReference type="SUPFAM" id="SSF56925">
    <property type="entry name" value="OMPA-like"/>
    <property type="match status" value="1"/>
</dbReference>
<evidence type="ECO:0000313" key="3">
    <source>
        <dbReference type="Proteomes" id="UP000257136"/>
    </source>
</evidence>
<dbReference type="Proteomes" id="UP000257136">
    <property type="component" value="Unassembled WGS sequence"/>
</dbReference>
<dbReference type="InterPro" id="IPR011250">
    <property type="entry name" value="OMP/PagP_B-barrel"/>
</dbReference>
<accession>A0A3E0EGW7</accession>
<dbReference type="InterPro" id="IPR025665">
    <property type="entry name" value="Beta-barrel_OMP_2"/>
</dbReference>
<keyword evidence="3" id="KW-1185">Reference proteome</keyword>
<protein>
    <recommendedName>
        <fullName evidence="1">Outer membrane protein beta-barrel domain-containing protein</fullName>
    </recommendedName>
</protein>
<name>A0A3E0EGW7_9FLAO</name>
<evidence type="ECO:0000259" key="1">
    <source>
        <dbReference type="Pfam" id="PF13568"/>
    </source>
</evidence>
<gene>
    <name evidence="2" type="ORF">C8P67_11077</name>
</gene>
<dbReference type="Pfam" id="PF13568">
    <property type="entry name" value="OMP_b-brl_2"/>
    <property type="match status" value="1"/>
</dbReference>
<sequence>MQHKMKKIIVLILLCTAVEGSSQSKGIFSKDPIINLENWQKKKLYFGFFLGFNTYDFKIDYKTVGPDIQVDKSGGFNVGLVTNFRLQEYLDLRFEPGLYYSDRILHYPPNSGFNSPSDAIREINSTYVNFPLLLKFSALRTGNVRPYLLGGVSANLNLSSNAKSFDDNLEERFRVKTWTTNYEIGFGIDIFSEYFIFSPSIRGQFGISDELIRDKDPNSPWTGNIQSMKSRGFLINFAFH</sequence>
<reference evidence="2 3" key="1">
    <citation type="submission" date="2018-08" db="EMBL/GenBank/DDBJ databases">
        <title>Genomic Encyclopedia of Archaeal and Bacterial Type Strains, Phase II (KMG-II): from individual species to whole genera.</title>
        <authorList>
            <person name="Goeker M."/>
        </authorList>
    </citation>
    <scope>NUCLEOTIDE SEQUENCE [LARGE SCALE GENOMIC DNA]</scope>
    <source>
        <strain evidence="2 3">DSM 100880</strain>
    </source>
</reference>
<comment type="caution">
    <text evidence="2">The sequence shown here is derived from an EMBL/GenBank/DDBJ whole genome shotgun (WGS) entry which is preliminary data.</text>
</comment>
<dbReference type="AlphaFoldDB" id="A0A3E0EGW7"/>
<evidence type="ECO:0000313" key="2">
    <source>
        <dbReference type="EMBL" id="REG96256.1"/>
    </source>
</evidence>
<feature type="domain" description="Outer membrane protein beta-barrel" evidence="1">
    <location>
        <begin position="42"/>
        <end position="210"/>
    </location>
</feature>
<dbReference type="EMBL" id="QUNI01000010">
    <property type="protein sequence ID" value="REG96256.1"/>
    <property type="molecule type" value="Genomic_DNA"/>
</dbReference>
<proteinExistence type="predicted"/>
<organism evidence="2 3">
    <name type="scientific">Flavobacterium aquicola</name>
    <dbReference type="NCBI Taxonomy" id="1682742"/>
    <lineage>
        <taxon>Bacteria</taxon>
        <taxon>Pseudomonadati</taxon>
        <taxon>Bacteroidota</taxon>
        <taxon>Flavobacteriia</taxon>
        <taxon>Flavobacteriales</taxon>
        <taxon>Flavobacteriaceae</taxon>
        <taxon>Flavobacterium</taxon>
    </lineage>
</organism>